<organism evidence="4 5">
    <name type="scientific">Ananas comosus</name>
    <name type="common">Pineapple</name>
    <name type="synonym">Ananas ananas</name>
    <dbReference type="NCBI Taxonomy" id="4615"/>
    <lineage>
        <taxon>Eukaryota</taxon>
        <taxon>Viridiplantae</taxon>
        <taxon>Streptophyta</taxon>
        <taxon>Embryophyta</taxon>
        <taxon>Tracheophyta</taxon>
        <taxon>Spermatophyta</taxon>
        <taxon>Magnoliopsida</taxon>
        <taxon>Liliopsida</taxon>
        <taxon>Poales</taxon>
        <taxon>Bromeliaceae</taxon>
        <taxon>Bromelioideae</taxon>
        <taxon>Ananas</taxon>
    </lineage>
</organism>
<name>A0A199UWW2_ANACO</name>
<evidence type="ECO:0000256" key="3">
    <source>
        <dbReference type="SAM" id="MobiDB-lite"/>
    </source>
</evidence>
<dbReference type="InterPro" id="IPR008811">
    <property type="entry name" value="Glycosyl_hydrolases_36"/>
</dbReference>
<reference evidence="4 5" key="1">
    <citation type="journal article" date="2016" name="DNA Res.">
        <title>The draft genome of MD-2 pineapple using hybrid error correction of long reads.</title>
        <authorList>
            <person name="Redwan R.M."/>
            <person name="Saidin A."/>
            <person name="Kumar S.V."/>
        </authorList>
    </citation>
    <scope>NUCLEOTIDE SEQUENCE [LARGE SCALE GENOMIC DNA]</scope>
    <source>
        <strain evidence="5">cv. MD2</strain>
        <tissue evidence="4">Leaf</tissue>
    </source>
</reference>
<keyword evidence="2" id="KW-0119">Carbohydrate metabolism</keyword>
<dbReference type="SUPFAM" id="SSF51445">
    <property type="entry name" value="(Trans)glycosidases"/>
    <property type="match status" value="1"/>
</dbReference>
<dbReference type="PANTHER" id="PTHR31268">
    <property type="match status" value="1"/>
</dbReference>
<protein>
    <submittedName>
        <fullName evidence="4">Stachyose synthase</fullName>
    </submittedName>
</protein>
<evidence type="ECO:0000256" key="1">
    <source>
        <dbReference type="ARBA" id="ARBA00007240"/>
    </source>
</evidence>
<dbReference type="InterPro" id="IPR017853">
    <property type="entry name" value="GH"/>
</dbReference>
<comment type="similarity">
    <text evidence="1">Belongs to the glycosyl hydrolases 36 family.</text>
</comment>
<dbReference type="Proteomes" id="UP000092600">
    <property type="component" value="Unassembled WGS sequence"/>
</dbReference>
<feature type="region of interest" description="Disordered" evidence="3">
    <location>
        <begin position="1"/>
        <end position="22"/>
    </location>
</feature>
<accession>A0A199UWW2</accession>
<dbReference type="PANTHER" id="PTHR31268:SF8">
    <property type="entry name" value="GALACTINOL--SUCROSE GALACTOSYLTRANSFERASE 4-RELATED"/>
    <property type="match status" value="1"/>
</dbReference>
<gene>
    <name evidence="4" type="ORF">ACMD2_02432</name>
</gene>
<dbReference type="Pfam" id="PF05691">
    <property type="entry name" value="Raffinose_syn"/>
    <property type="match status" value="1"/>
</dbReference>
<evidence type="ECO:0000313" key="5">
    <source>
        <dbReference type="Proteomes" id="UP000092600"/>
    </source>
</evidence>
<evidence type="ECO:0000256" key="2">
    <source>
        <dbReference type="ARBA" id="ARBA00023277"/>
    </source>
</evidence>
<sequence length="874" mass="96835">MAPPPNDPIASLNSTTHSAAPKSAGAFSLSEGKLFLNNIPLLSDVPSHVTLSPFSLPHSTNAPPHITDQAQAQAHRGSFLGFRLPHPSHRPETSLGRFAGRRFLSTFRFKTWWSTMWVGSRGSDLQPETQWLLLHVPELSSYVLILPLIENKFRSALRAGDDGDHDHVVLYAESGSYSIQSNSFRRMAYVHVADDPYELMREAYRAARVQLGTFRLVEEKALPELVDKFGWCTWDAFYLTVDPAGVWHGLKEFAEGGVEPRFLIVDDGWQSVNLDGQPPDEDAARRLVLGGEQMTARLYRFDECERFRRYKAGALLRENAPPYDASQPRRIIRKAAEIESVGKARAKAARSGAADLSSFDEKLAALRSELDRMLEGRKSAIDYSGGDDGECSSDQMGLKAFVKDLRTRFKGLDDVYVWQALCGAWGGVRPGATHLNARVVPAKIPPSLAATMDDLAVDKIVEGGIGLVDPAQAADLYESMHSYLASAGVTGVKVDVTHALEYVCEEYGGRVELAKEYYDGLSKSLVKNFNGTGIISSMQQCNDFFFLGTWQVPMGRAGDDFWYDDPNGDPMGVYWLQGVHMINCSYNSLWMGQFIQPDWDMFQTDHACGAFHGASRAVCGGPVYVSDSLGGHDFHLLKKLVFPDGTVPKCIHYALPTRDCLFENPLFDQKTVLKIWNLNKYGGVIGAFNCQGAGWDAKERRIRGYSHCYKPVDGRVHPTDVEWGQKKETAALGRAQKYALYLHQANRLVLTNISSGPIEFTLEPSAFEIFTFTPIEEVGGGVEFAPIGLVNMFNSGGTLQEVVVHNEEGEEGIRVRVRVKGGGELLVHSSVEPKRGLVEGKEVGFEWKGEGEVRVDVPWNEESHGVSDVVFVYY</sequence>
<dbReference type="EMBL" id="LSRQ01004555">
    <property type="protein sequence ID" value="OAY69106.1"/>
    <property type="molecule type" value="Genomic_DNA"/>
</dbReference>
<proteinExistence type="inferred from homology"/>
<evidence type="ECO:0000313" key="4">
    <source>
        <dbReference type="EMBL" id="OAY69106.1"/>
    </source>
</evidence>
<dbReference type="AlphaFoldDB" id="A0A199UWW2"/>
<comment type="caution">
    <text evidence="4">The sequence shown here is derived from an EMBL/GenBank/DDBJ whole genome shotgun (WGS) entry which is preliminary data.</text>
</comment>
<dbReference type="STRING" id="4615.A0A199UWW2"/>